<evidence type="ECO:0000256" key="7">
    <source>
        <dbReference type="ARBA" id="ARBA00022833"/>
    </source>
</evidence>
<comment type="catalytic activity">
    <reaction evidence="9 10">
        <text>hydrogencarbonate + H(+) = CO2 + H2O</text>
        <dbReference type="Rhea" id="RHEA:10748"/>
        <dbReference type="ChEBI" id="CHEBI:15377"/>
        <dbReference type="ChEBI" id="CHEBI:15378"/>
        <dbReference type="ChEBI" id="CHEBI:16526"/>
        <dbReference type="ChEBI" id="CHEBI:17544"/>
        <dbReference type="EC" id="4.2.1.1"/>
    </reaction>
</comment>
<dbReference type="GO" id="GO:0004089">
    <property type="term" value="F:carbonate dehydratase activity"/>
    <property type="evidence" value="ECO:0007669"/>
    <property type="project" value="UniProtKB-UniRule"/>
</dbReference>
<proteinExistence type="inferred from homology"/>
<dbReference type="SMART" id="SM01057">
    <property type="entry name" value="Carb_anhydrase"/>
    <property type="match status" value="1"/>
</dbReference>
<dbReference type="OrthoDB" id="5327615at2"/>
<dbReference type="SUPFAM" id="SSF51069">
    <property type="entry name" value="Carbonic anhydrase"/>
    <property type="match status" value="1"/>
</dbReference>
<organism evidence="12 13">
    <name type="scientific">Thiocapsa rosea</name>
    <dbReference type="NCBI Taxonomy" id="69360"/>
    <lineage>
        <taxon>Bacteria</taxon>
        <taxon>Pseudomonadati</taxon>
        <taxon>Pseudomonadota</taxon>
        <taxon>Gammaproteobacteria</taxon>
        <taxon>Chromatiales</taxon>
        <taxon>Chromatiaceae</taxon>
        <taxon>Thiocapsa</taxon>
    </lineage>
</organism>
<evidence type="ECO:0000313" key="13">
    <source>
        <dbReference type="Proteomes" id="UP000274556"/>
    </source>
</evidence>
<evidence type="ECO:0000259" key="11">
    <source>
        <dbReference type="PROSITE" id="PS51144"/>
    </source>
</evidence>
<keyword evidence="8 10" id="KW-0456">Lyase</keyword>
<evidence type="ECO:0000256" key="9">
    <source>
        <dbReference type="ARBA" id="ARBA00048348"/>
    </source>
</evidence>
<gene>
    <name evidence="12" type="ORF">BDD21_4512</name>
</gene>
<evidence type="ECO:0000256" key="10">
    <source>
        <dbReference type="RuleBase" id="RU367011"/>
    </source>
</evidence>
<comment type="similarity">
    <text evidence="3 10">Belongs to the alpha-carbonic anhydrase family.</text>
</comment>
<comment type="caution">
    <text evidence="12">The sequence shown here is derived from an EMBL/GenBank/DDBJ whole genome shotgun (WGS) entry which is preliminary data.</text>
</comment>
<keyword evidence="6 10" id="KW-0479">Metal-binding</keyword>
<dbReference type="InterPro" id="IPR036398">
    <property type="entry name" value="CA_dom_sf"/>
</dbReference>
<dbReference type="GO" id="GO:0008270">
    <property type="term" value="F:zinc ion binding"/>
    <property type="evidence" value="ECO:0007669"/>
    <property type="project" value="UniProtKB-UniRule"/>
</dbReference>
<protein>
    <recommendedName>
        <fullName evidence="5 10">Carbonic anhydrase</fullName>
        <ecNumber evidence="4 10">4.2.1.1</ecNumber>
    </recommendedName>
</protein>
<accession>A0A495VEY8</accession>
<keyword evidence="13" id="KW-1185">Reference proteome</keyword>
<feature type="domain" description="Alpha-carbonic anhydrase" evidence="11">
    <location>
        <begin position="34"/>
        <end position="255"/>
    </location>
</feature>
<dbReference type="AlphaFoldDB" id="A0A495VEY8"/>
<dbReference type="Proteomes" id="UP000274556">
    <property type="component" value="Unassembled WGS sequence"/>
</dbReference>
<evidence type="ECO:0000256" key="4">
    <source>
        <dbReference type="ARBA" id="ARBA00012925"/>
    </source>
</evidence>
<evidence type="ECO:0000256" key="3">
    <source>
        <dbReference type="ARBA" id="ARBA00010718"/>
    </source>
</evidence>
<dbReference type="EC" id="4.2.1.1" evidence="4 10"/>
<evidence type="ECO:0000256" key="5">
    <source>
        <dbReference type="ARBA" id="ARBA00014628"/>
    </source>
</evidence>
<evidence type="ECO:0000256" key="1">
    <source>
        <dbReference type="ARBA" id="ARBA00001947"/>
    </source>
</evidence>
<dbReference type="Pfam" id="PF00194">
    <property type="entry name" value="Carb_anhydrase"/>
    <property type="match status" value="1"/>
</dbReference>
<sequence>MKRRAIATLTLILGTVPIGTGLIGAGLAEADEGTHWDYSGARGPEHWGEIDPHFIACRSGQAQTPIDIASRIDADLPRIGFHYRPGGHDEVHNGHTIQVDYDAGSTITLDGRDYSLKQFHFHTPSENHVDGKTFPMEAHLVHADTEGHLAVIAVMFEEGPENLALSTPWAAMPRLQGRTAHLGTKASAEALLPADRAYYRFEGSLTTPPCTEGVTWLVMKHPVSASHGQLVKFARAMGHPNNRPIQPLNARVVFE</sequence>
<keyword evidence="7 10" id="KW-0862">Zinc</keyword>
<evidence type="ECO:0000256" key="8">
    <source>
        <dbReference type="ARBA" id="ARBA00023239"/>
    </source>
</evidence>
<name>A0A495VEY8_9GAMM</name>
<comment type="cofactor">
    <cofactor evidence="1 10">
        <name>Zn(2+)</name>
        <dbReference type="ChEBI" id="CHEBI:29105"/>
    </cofactor>
</comment>
<dbReference type="Gene3D" id="3.10.200.10">
    <property type="entry name" value="Alpha carbonic anhydrase"/>
    <property type="match status" value="1"/>
</dbReference>
<evidence type="ECO:0000313" key="12">
    <source>
        <dbReference type="EMBL" id="RKT46967.1"/>
    </source>
</evidence>
<dbReference type="PROSITE" id="PS51144">
    <property type="entry name" value="ALPHA_CA_2"/>
    <property type="match status" value="1"/>
</dbReference>
<dbReference type="InterPro" id="IPR023561">
    <property type="entry name" value="Carbonic_anhydrase_a-class"/>
</dbReference>
<dbReference type="PANTHER" id="PTHR18952:SF265">
    <property type="entry name" value="CARBONIC ANHYDRASE"/>
    <property type="match status" value="1"/>
</dbReference>
<evidence type="ECO:0000256" key="2">
    <source>
        <dbReference type="ARBA" id="ARBA00002904"/>
    </source>
</evidence>
<dbReference type="RefSeq" id="WP_120800071.1">
    <property type="nucleotide sequence ID" value="NZ_RBXL01000001.1"/>
</dbReference>
<dbReference type="InterPro" id="IPR041891">
    <property type="entry name" value="Alpha_CA_prokaryot-like"/>
</dbReference>
<dbReference type="PROSITE" id="PS00162">
    <property type="entry name" value="ALPHA_CA_1"/>
    <property type="match status" value="1"/>
</dbReference>
<dbReference type="EMBL" id="RBXL01000001">
    <property type="protein sequence ID" value="RKT46967.1"/>
    <property type="molecule type" value="Genomic_DNA"/>
</dbReference>
<dbReference type="InterPro" id="IPR001148">
    <property type="entry name" value="CA_dom"/>
</dbReference>
<evidence type="ECO:0000256" key="6">
    <source>
        <dbReference type="ARBA" id="ARBA00022723"/>
    </source>
</evidence>
<reference evidence="12 13" key="1">
    <citation type="submission" date="2018-10" db="EMBL/GenBank/DDBJ databases">
        <title>Genomic Encyclopedia of Archaeal and Bacterial Type Strains, Phase II (KMG-II): from individual species to whole genera.</title>
        <authorList>
            <person name="Goeker M."/>
        </authorList>
    </citation>
    <scope>NUCLEOTIDE SEQUENCE [LARGE SCALE GENOMIC DNA]</scope>
    <source>
        <strain evidence="12 13">DSM 235</strain>
    </source>
</reference>
<dbReference type="InterPro" id="IPR018338">
    <property type="entry name" value="Carbonic_anhydrase_a-class_CS"/>
</dbReference>
<dbReference type="CDD" id="cd03124">
    <property type="entry name" value="alpha_CA_prokaryotic_like"/>
    <property type="match status" value="1"/>
</dbReference>
<dbReference type="PANTHER" id="PTHR18952">
    <property type="entry name" value="CARBONIC ANHYDRASE"/>
    <property type="match status" value="1"/>
</dbReference>
<comment type="function">
    <text evidence="2 10">Reversible hydration of carbon dioxide.</text>
</comment>